<evidence type="ECO:0000313" key="6">
    <source>
        <dbReference type="Proteomes" id="UP000694726"/>
    </source>
</evidence>
<feature type="region of interest" description="Disordered" evidence="3">
    <location>
        <begin position="1"/>
        <end position="58"/>
    </location>
</feature>
<evidence type="ECO:0000256" key="1">
    <source>
        <dbReference type="ARBA" id="ARBA00022723"/>
    </source>
</evidence>
<dbReference type="InterPro" id="IPR011992">
    <property type="entry name" value="EF-hand-dom_pair"/>
</dbReference>
<dbReference type="InterPro" id="IPR018247">
    <property type="entry name" value="EF_Hand_1_Ca_BS"/>
</dbReference>
<accession>A0A8D0N5I5</accession>
<reference evidence="5" key="1">
    <citation type="submission" date="2025-08" db="UniProtKB">
        <authorList>
            <consortium name="Ensembl"/>
        </authorList>
    </citation>
    <scope>IDENTIFICATION</scope>
</reference>
<proteinExistence type="predicted"/>
<name>A0A8D0N5I5_PIG</name>
<sequence>GRSPGWAECGELLGSARAQAPEPCRREGGPRRQAPRGVRQGDGRQLHGAGEGGRRPGGKLLQICVQAQPGQEQDQQEYFRKMLQKELNHMLTDTGNRKAADKLIQNLDANHDGRISFDEYWTLIGGITSPIANLIRQQEQQSSS</sequence>
<dbReference type="PROSITE" id="PS00018">
    <property type="entry name" value="EF_HAND_1"/>
    <property type="match status" value="1"/>
</dbReference>
<evidence type="ECO:0000256" key="3">
    <source>
        <dbReference type="SAM" id="MobiDB-lite"/>
    </source>
</evidence>
<dbReference type="Ensembl" id="ENSSSCT00015030136.1">
    <property type="protein sequence ID" value="ENSSSCP00015011935.1"/>
    <property type="gene ID" value="ENSSSCG00015022651.1"/>
</dbReference>
<dbReference type="AlphaFoldDB" id="A0A8D0N5I5"/>
<dbReference type="PROSITE" id="PS00303">
    <property type="entry name" value="S100_CABP"/>
    <property type="match status" value="1"/>
</dbReference>
<dbReference type="InterPro" id="IPR001751">
    <property type="entry name" value="S100/CaBP7/8-like_CS"/>
</dbReference>
<keyword evidence="2" id="KW-0106">Calcium</keyword>
<evidence type="ECO:0000259" key="4">
    <source>
        <dbReference type="PROSITE" id="PS50222"/>
    </source>
</evidence>
<dbReference type="InterPro" id="IPR002048">
    <property type="entry name" value="EF_hand_dom"/>
</dbReference>
<dbReference type="GO" id="GO:0005509">
    <property type="term" value="F:calcium ion binding"/>
    <property type="evidence" value="ECO:0007669"/>
    <property type="project" value="InterPro"/>
</dbReference>
<feature type="domain" description="EF-hand" evidence="4">
    <location>
        <begin position="95"/>
        <end position="130"/>
    </location>
</feature>
<dbReference type="SUPFAM" id="SSF47473">
    <property type="entry name" value="EF-hand"/>
    <property type="match status" value="1"/>
</dbReference>
<dbReference type="Gene3D" id="1.10.238.10">
    <property type="entry name" value="EF-hand"/>
    <property type="match status" value="1"/>
</dbReference>
<keyword evidence="1" id="KW-0479">Metal-binding</keyword>
<evidence type="ECO:0000313" key="5">
    <source>
        <dbReference type="Ensembl" id="ENSSSCP00015011935.1"/>
    </source>
</evidence>
<protein>
    <submittedName>
        <fullName evidence="5">S100 calcium binding protein A16</fullName>
    </submittedName>
</protein>
<evidence type="ECO:0000256" key="2">
    <source>
        <dbReference type="ARBA" id="ARBA00022837"/>
    </source>
</evidence>
<organism evidence="5 6">
    <name type="scientific">Sus scrofa</name>
    <name type="common">Pig</name>
    <dbReference type="NCBI Taxonomy" id="9823"/>
    <lineage>
        <taxon>Eukaryota</taxon>
        <taxon>Metazoa</taxon>
        <taxon>Chordata</taxon>
        <taxon>Craniata</taxon>
        <taxon>Vertebrata</taxon>
        <taxon>Euteleostomi</taxon>
        <taxon>Mammalia</taxon>
        <taxon>Eutheria</taxon>
        <taxon>Laurasiatheria</taxon>
        <taxon>Artiodactyla</taxon>
        <taxon>Suina</taxon>
        <taxon>Suidae</taxon>
        <taxon>Sus</taxon>
    </lineage>
</organism>
<dbReference type="PROSITE" id="PS50222">
    <property type="entry name" value="EF_HAND_2"/>
    <property type="match status" value="1"/>
</dbReference>
<dbReference type="Proteomes" id="UP000694726">
    <property type="component" value="Unplaced"/>
</dbReference>
<gene>
    <name evidence="5" type="primary">S100A16</name>
</gene>